<evidence type="ECO:0000313" key="4">
    <source>
        <dbReference type="EMBL" id="BCO09748.1"/>
    </source>
</evidence>
<dbReference type="PANTHER" id="PTHR10605">
    <property type="entry name" value="HEPARAN SULFATE SULFOTRANSFERASE"/>
    <property type="match status" value="1"/>
</dbReference>
<accession>A0A915XKV3</accession>
<reference evidence="4" key="1">
    <citation type="submission" date="2020-12" db="EMBL/GenBank/DDBJ databases">
        <title>Desulfobium dissulfuricans gen. nov., sp. nov., a novel mesophilic, sulfate-reducing bacterium isolated from a deep-sea hydrothermal vent.</title>
        <authorList>
            <person name="Hashimoto Y."/>
            <person name="Tame A."/>
            <person name="Sawayama S."/>
            <person name="Miyazaki J."/>
            <person name="Takai K."/>
            <person name="Nakagawa S."/>
        </authorList>
    </citation>
    <scope>NUCLEOTIDE SEQUENCE</scope>
    <source>
        <strain evidence="4">GF1</strain>
    </source>
</reference>
<dbReference type="InterPro" id="IPR027417">
    <property type="entry name" value="P-loop_NTPase"/>
</dbReference>
<gene>
    <name evidence="4" type="ORF">GF1_21240</name>
</gene>
<feature type="domain" description="Sulfotransferase" evidence="3">
    <location>
        <begin position="9"/>
        <end position="204"/>
    </location>
</feature>
<name>A0A915XKV3_9BACT</name>
<keyword evidence="5" id="KW-1185">Reference proteome</keyword>
<dbReference type="Pfam" id="PF00685">
    <property type="entry name" value="Sulfotransfer_1"/>
    <property type="match status" value="1"/>
</dbReference>
<dbReference type="PANTHER" id="PTHR10605:SF56">
    <property type="entry name" value="BIFUNCTIONAL HEPARAN SULFATE N-DEACETYLASE_N-SULFOTRANSFERASE"/>
    <property type="match status" value="1"/>
</dbReference>
<dbReference type="InterPro" id="IPR037359">
    <property type="entry name" value="NST/OST"/>
</dbReference>
<dbReference type="GO" id="GO:0008146">
    <property type="term" value="F:sulfotransferase activity"/>
    <property type="evidence" value="ECO:0007669"/>
    <property type="project" value="InterPro"/>
</dbReference>
<dbReference type="InterPro" id="IPR000863">
    <property type="entry name" value="Sulfotransferase_dom"/>
</dbReference>
<dbReference type="EMBL" id="AP024233">
    <property type="protein sequence ID" value="BCO09748.1"/>
    <property type="molecule type" value="Genomic_DNA"/>
</dbReference>
<dbReference type="SUPFAM" id="SSF52540">
    <property type="entry name" value="P-loop containing nucleoside triphosphate hydrolases"/>
    <property type="match status" value="1"/>
</dbReference>
<keyword evidence="1" id="KW-0808">Transferase</keyword>
<evidence type="ECO:0000313" key="5">
    <source>
        <dbReference type="Proteomes" id="UP001063350"/>
    </source>
</evidence>
<dbReference type="AlphaFoldDB" id="A0A915XKV3"/>
<evidence type="ECO:0000256" key="2">
    <source>
        <dbReference type="ARBA" id="ARBA00023180"/>
    </source>
</evidence>
<evidence type="ECO:0000256" key="1">
    <source>
        <dbReference type="ARBA" id="ARBA00022679"/>
    </source>
</evidence>
<protein>
    <recommendedName>
        <fullName evidence="3">Sulfotransferase domain-containing protein</fullName>
    </recommendedName>
</protein>
<dbReference type="RefSeq" id="WP_267926499.1">
    <property type="nucleotide sequence ID" value="NZ_AP024233.1"/>
</dbReference>
<keyword evidence="2" id="KW-0325">Glycoprotein</keyword>
<evidence type="ECO:0000259" key="3">
    <source>
        <dbReference type="Pfam" id="PF00685"/>
    </source>
</evidence>
<dbReference type="Proteomes" id="UP001063350">
    <property type="component" value="Chromosome"/>
</dbReference>
<proteinExistence type="predicted"/>
<dbReference type="KEGG" id="ddu:GF1_21240"/>
<sequence length="288" mass="33911">MSVAEYVYLIIGGAPKAGTSSIYKYLADHPQICPSSLKETRFFLDQEDILPSVERFDGNNLERYGEFFTQCKEDKRIRMEATPDYLYSQQALNIFKLLPLSKLIFIVRDPIERLISWYKYAKQRGLLDNAASFDTYVRMQINLAKSPLTPVHLRALDQGRYDYYLSIFCQNMNKRVLVIQFNELRDNPSSVMEKICDFSGIDSNYYNNYRFTVENESVAVRNQLIERLYLSVRRKIEFYAHNNRTLKACSRVPNRIIKKMLSINKQHADDVYIDPDTKDLLMKYYDIQ</sequence>
<organism evidence="4 5">
    <name type="scientific">Desulfolithobacter dissulfuricans</name>
    <dbReference type="NCBI Taxonomy" id="2795293"/>
    <lineage>
        <taxon>Bacteria</taxon>
        <taxon>Pseudomonadati</taxon>
        <taxon>Thermodesulfobacteriota</taxon>
        <taxon>Desulfobulbia</taxon>
        <taxon>Desulfobulbales</taxon>
        <taxon>Desulfobulbaceae</taxon>
        <taxon>Desulfolithobacter</taxon>
    </lineage>
</organism>
<dbReference type="Gene3D" id="3.40.50.300">
    <property type="entry name" value="P-loop containing nucleotide triphosphate hydrolases"/>
    <property type="match status" value="1"/>
</dbReference>